<sequence>MNILVTGGRGYIGSHACKLLARAGHNVVCIDDESYGKADVSGYAECHRISTRETEKLTALLREKRVDAVMHFAAYIFVGESVEKPDAYYENNVAGTLSLMSAMLAANVKKLIFSSTCATYAELTVAEPLTENHPQNPISPYGRSKLMCEQIMRDYCTTLGFSAVVFRYFNATGADPENEFGEDHVPETHLVPLAVRAALENRTDFVVNGRDFATPDGTAVRDYIHVSDIARAHVLGIDFAFKNSGFHAFNLGNNRGYSILEVLKGIENACSRKINFHFGPRREGDAAMLVGDNALAKQKLGWSPEIPDLEAILKTAVAWEKRRLGLK</sequence>
<dbReference type="Gene3D" id="3.40.50.720">
    <property type="entry name" value="NAD(P)-binding Rossmann-like Domain"/>
    <property type="match status" value="1"/>
</dbReference>
<keyword evidence="7 10" id="KW-0520">NAD</keyword>
<keyword evidence="13" id="KW-1185">Reference proteome</keyword>
<feature type="domain" description="NAD-dependent epimerase/dehydratase" evidence="11">
    <location>
        <begin position="3"/>
        <end position="252"/>
    </location>
</feature>
<dbReference type="PANTHER" id="PTHR43725">
    <property type="entry name" value="UDP-GLUCOSE 4-EPIMERASE"/>
    <property type="match status" value="1"/>
</dbReference>
<evidence type="ECO:0000256" key="9">
    <source>
        <dbReference type="ARBA" id="ARBA00023277"/>
    </source>
</evidence>
<dbReference type="NCBIfam" id="TIGR01179">
    <property type="entry name" value="galE"/>
    <property type="match status" value="1"/>
</dbReference>
<keyword evidence="8 10" id="KW-0413">Isomerase</keyword>
<dbReference type="SUPFAM" id="SSF51735">
    <property type="entry name" value="NAD(P)-binding Rossmann-fold domains"/>
    <property type="match status" value="1"/>
</dbReference>
<organism evidence="12 13">
    <name type="scientific">Turneriella parva (strain ATCC BAA-1111 / DSM 21527 / NCTC 11395 / H)</name>
    <name type="common">Leptospira parva</name>
    <dbReference type="NCBI Taxonomy" id="869212"/>
    <lineage>
        <taxon>Bacteria</taxon>
        <taxon>Pseudomonadati</taxon>
        <taxon>Spirochaetota</taxon>
        <taxon>Spirochaetia</taxon>
        <taxon>Leptospirales</taxon>
        <taxon>Leptospiraceae</taxon>
        <taxon>Turneriella</taxon>
    </lineage>
</organism>
<dbReference type="CDD" id="cd05247">
    <property type="entry name" value="UDP_G4E_1_SDR_e"/>
    <property type="match status" value="1"/>
</dbReference>
<dbReference type="EMBL" id="CP002959">
    <property type="protein sequence ID" value="AFM12481.1"/>
    <property type="molecule type" value="Genomic_DNA"/>
</dbReference>
<evidence type="ECO:0000259" key="11">
    <source>
        <dbReference type="Pfam" id="PF01370"/>
    </source>
</evidence>
<dbReference type="KEGG" id="tpx:Turpa_1834"/>
<dbReference type="InterPro" id="IPR005886">
    <property type="entry name" value="UDP_G4E"/>
</dbReference>
<comment type="similarity">
    <text evidence="4 10">Belongs to the NAD(P)-dependent epimerase/dehydratase family.</text>
</comment>
<name>I4B5C4_TURPD</name>
<comment type="pathway">
    <text evidence="3 10">Carbohydrate metabolism; galactose metabolism.</text>
</comment>
<dbReference type="OrthoDB" id="9801785at2"/>
<comment type="catalytic activity">
    <reaction evidence="1 10">
        <text>UDP-alpha-D-glucose = UDP-alpha-D-galactose</text>
        <dbReference type="Rhea" id="RHEA:22168"/>
        <dbReference type="ChEBI" id="CHEBI:58885"/>
        <dbReference type="ChEBI" id="CHEBI:66914"/>
        <dbReference type="EC" id="5.1.3.2"/>
    </reaction>
</comment>
<dbReference type="Proteomes" id="UP000006048">
    <property type="component" value="Chromosome"/>
</dbReference>
<dbReference type="UniPathway" id="UPA00214"/>
<evidence type="ECO:0000256" key="3">
    <source>
        <dbReference type="ARBA" id="ARBA00004947"/>
    </source>
</evidence>
<keyword evidence="9 10" id="KW-0119">Carbohydrate metabolism</keyword>
<proteinExistence type="inferred from homology"/>
<dbReference type="STRING" id="869212.Turpa_1834"/>
<dbReference type="GO" id="GO:0033499">
    <property type="term" value="P:galactose catabolic process via UDP-galactose, Leloir pathway"/>
    <property type="evidence" value="ECO:0007669"/>
    <property type="project" value="TreeGrafter"/>
</dbReference>
<comment type="cofactor">
    <cofactor evidence="2 10">
        <name>NAD(+)</name>
        <dbReference type="ChEBI" id="CHEBI:57540"/>
    </cofactor>
</comment>
<dbReference type="RefSeq" id="WP_014802990.1">
    <property type="nucleotide sequence ID" value="NC_018020.1"/>
</dbReference>
<evidence type="ECO:0000313" key="12">
    <source>
        <dbReference type="EMBL" id="AFM12481.1"/>
    </source>
</evidence>
<comment type="subunit">
    <text evidence="10">Homodimer.</text>
</comment>
<dbReference type="GO" id="GO:0003978">
    <property type="term" value="F:UDP-glucose 4-epimerase activity"/>
    <property type="evidence" value="ECO:0007669"/>
    <property type="project" value="UniProtKB-UniRule"/>
</dbReference>
<dbReference type="HOGENOM" id="CLU_007383_1_10_12"/>
<evidence type="ECO:0000256" key="10">
    <source>
        <dbReference type="RuleBase" id="RU366046"/>
    </source>
</evidence>
<dbReference type="PATRIC" id="fig|869212.3.peg.1833"/>
<dbReference type="AlphaFoldDB" id="I4B5C4"/>
<protein>
    <recommendedName>
        <fullName evidence="6 10">UDP-glucose 4-epimerase</fullName>
        <ecNumber evidence="5 10">5.1.3.2</ecNumber>
    </recommendedName>
</protein>
<evidence type="ECO:0000256" key="8">
    <source>
        <dbReference type="ARBA" id="ARBA00023235"/>
    </source>
</evidence>
<evidence type="ECO:0000256" key="4">
    <source>
        <dbReference type="ARBA" id="ARBA00007637"/>
    </source>
</evidence>
<evidence type="ECO:0000256" key="2">
    <source>
        <dbReference type="ARBA" id="ARBA00001911"/>
    </source>
</evidence>
<dbReference type="Pfam" id="PF01370">
    <property type="entry name" value="Epimerase"/>
    <property type="match status" value="1"/>
</dbReference>
<evidence type="ECO:0000256" key="5">
    <source>
        <dbReference type="ARBA" id="ARBA00013189"/>
    </source>
</evidence>
<reference evidence="12 13" key="1">
    <citation type="submission" date="2012-06" db="EMBL/GenBank/DDBJ databases">
        <title>The complete chromosome of genome of Turneriella parva DSM 21527.</title>
        <authorList>
            <consortium name="US DOE Joint Genome Institute (JGI-PGF)"/>
            <person name="Lucas S."/>
            <person name="Han J."/>
            <person name="Lapidus A."/>
            <person name="Bruce D."/>
            <person name="Goodwin L."/>
            <person name="Pitluck S."/>
            <person name="Peters L."/>
            <person name="Kyrpides N."/>
            <person name="Mavromatis K."/>
            <person name="Ivanova N."/>
            <person name="Mikhailova N."/>
            <person name="Chertkov O."/>
            <person name="Detter J.C."/>
            <person name="Tapia R."/>
            <person name="Han C."/>
            <person name="Land M."/>
            <person name="Hauser L."/>
            <person name="Markowitz V."/>
            <person name="Cheng J.-F."/>
            <person name="Hugenholtz P."/>
            <person name="Woyke T."/>
            <person name="Wu D."/>
            <person name="Gronow S."/>
            <person name="Wellnitz S."/>
            <person name="Brambilla E."/>
            <person name="Klenk H.-P."/>
            <person name="Eisen J.A."/>
        </authorList>
    </citation>
    <scope>NUCLEOTIDE SEQUENCE [LARGE SCALE GENOMIC DNA]</scope>
    <source>
        <strain evidence="13">ATCC BAA-1111 / DSM 21527 / NCTC 11395 / H</strain>
    </source>
</reference>
<evidence type="ECO:0000313" key="13">
    <source>
        <dbReference type="Proteomes" id="UP000006048"/>
    </source>
</evidence>
<dbReference type="InterPro" id="IPR001509">
    <property type="entry name" value="Epimerase_deHydtase"/>
</dbReference>
<dbReference type="InterPro" id="IPR036291">
    <property type="entry name" value="NAD(P)-bd_dom_sf"/>
</dbReference>
<evidence type="ECO:0000256" key="7">
    <source>
        <dbReference type="ARBA" id="ARBA00023027"/>
    </source>
</evidence>
<evidence type="ECO:0000256" key="1">
    <source>
        <dbReference type="ARBA" id="ARBA00000083"/>
    </source>
</evidence>
<dbReference type="EC" id="5.1.3.2" evidence="5 10"/>
<accession>I4B5C4</accession>
<evidence type="ECO:0000256" key="6">
    <source>
        <dbReference type="ARBA" id="ARBA00018569"/>
    </source>
</evidence>
<dbReference type="PANTHER" id="PTHR43725:SF53">
    <property type="entry name" value="UDP-ARABINOSE 4-EPIMERASE 1"/>
    <property type="match status" value="1"/>
</dbReference>
<dbReference type="Gene3D" id="3.90.25.10">
    <property type="entry name" value="UDP-galactose 4-epimerase, domain 1"/>
    <property type="match status" value="1"/>
</dbReference>
<gene>
    <name evidence="12" type="ordered locus">Turpa_1834</name>
</gene>